<dbReference type="PANTHER" id="PTHR38444">
    <property type="entry name" value="ENTEROBACTIN BIOSYNTHESIS PROTEIN YBDZ"/>
    <property type="match status" value="1"/>
</dbReference>
<reference evidence="2" key="1">
    <citation type="submission" date="2024-05" db="EMBL/GenBank/DDBJ databases">
        <title>30 novel species of actinomycetes from the DSMZ collection.</title>
        <authorList>
            <person name="Nouioui I."/>
        </authorList>
    </citation>
    <scope>NUCLEOTIDE SEQUENCE</scope>
    <source>
        <strain evidence="2">DSM 41972</strain>
    </source>
</reference>
<dbReference type="InterPro" id="IPR038020">
    <property type="entry name" value="MbtH-like_sf"/>
</dbReference>
<dbReference type="EMBL" id="JAVSGH010000050">
    <property type="protein sequence ID" value="MDT3728348.1"/>
    <property type="molecule type" value="Genomic_DNA"/>
</dbReference>
<organism evidence="2 3">
    <name type="scientific">Streptomyces althioticus subsp. attaecolombicae</name>
    <dbReference type="NCBI Taxonomy" id="3075534"/>
    <lineage>
        <taxon>Bacteria</taxon>
        <taxon>Bacillati</taxon>
        <taxon>Actinomycetota</taxon>
        <taxon>Actinomycetes</taxon>
        <taxon>Kitasatosporales</taxon>
        <taxon>Streptomycetaceae</taxon>
        <taxon>Streptomyces</taxon>
        <taxon>Streptomyces althioticus group</taxon>
    </lineage>
</organism>
<accession>A0ABU3I5W3</accession>
<dbReference type="SMART" id="SM00923">
    <property type="entry name" value="MbtH"/>
    <property type="match status" value="1"/>
</dbReference>
<sequence>MSNAFEDDSREYLALCNDEEYYSLWPHGTAVPDGWRVVYGPDSRESVVGHIDRVWTDMRPKSLRHVQAEHEDVPA</sequence>
<evidence type="ECO:0000313" key="3">
    <source>
        <dbReference type="Proteomes" id="UP001181313"/>
    </source>
</evidence>
<evidence type="ECO:0000259" key="1">
    <source>
        <dbReference type="SMART" id="SM00923"/>
    </source>
</evidence>
<dbReference type="RefSeq" id="WP_093551483.1">
    <property type="nucleotide sequence ID" value="NZ_JAVSGH010000050.1"/>
</dbReference>
<dbReference type="SUPFAM" id="SSF160582">
    <property type="entry name" value="MbtH-like"/>
    <property type="match status" value="1"/>
</dbReference>
<dbReference type="InterPro" id="IPR037407">
    <property type="entry name" value="MLP_fam"/>
</dbReference>
<feature type="domain" description="MbtH-like" evidence="1">
    <location>
        <begin position="3"/>
        <end position="53"/>
    </location>
</feature>
<dbReference type="PANTHER" id="PTHR38444:SF1">
    <property type="entry name" value="ENTEROBACTIN BIOSYNTHESIS PROTEIN YBDZ"/>
    <property type="match status" value="1"/>
</dbReference>
<protein>
    <submittedName>
        <fullName evidence="2">MbtH family NRPS accessory protein</fullName>
    </submittedName>
</protein>
<dbReference type="InterPro" id="IPR005153">
    <property type="entry name" value="MbtH-like_dom"/>
</dbReference>
<evidence type="ECO:0000313" key="2">
    <source>
        <dbReference type="EMBL" id="MDT3728348.1"/>
    </source>
</evidence>
<gene>
    <name evidence="2" type="ORF">ROS62_27090</name>
</gene>
<dbReference type="Proteomes" id="UP001181313">
    <property type="component" value="Unassembled WGS sequence"/>
</dbReference>
<comment type="caution">
    <text evidence="2">The sequence shown here is derived from an EMBL/GenBank/DDBJ whole genome shotgun (WGS) entry which is preliminary data.</text>
</comment>
<name>A0ABU3I5W3_9ACTN</name>
<dbReference type="Pfam" id="PF03621">
    <property type="entry name" value="MbtH"/>
    <property type="match status" value="1"/>
</dbReference>
<dbReference type="Gene3D" id="3.90.820.10">
    <property type="entry name" value="Structural Genomics, Unknown Function 30-nov-00 1gh9 Mol_id"/>
    <property type="match status" value="1"/>
</dbReference>
<keyword evidence="3" id="KW-1185">Reference proteome</keyword>
<proteinExistence type="predicted"/>